<evidence type="ECO:0000313" key="2">
    <source>
        <dbReference type="Proteomes" id="UP000053593"/>
    </source>
</evidence>
<dbReference type="Gene3D" id="3.80.10.10">
    <property type="entry name" value="Ribonuclease Inhibitor"/>
    <property type="match status" value="1"/>
</dbReference>
<evidence type="ECO:0000313" key="1">
    <source>
        <dbReference type="EMBL" id="KIK54142.1"/>
    </source>
</evidence>
<organism evidence="1 2">
    <name type="scientific">Collybiopsis luxurians FD-317 M1</name>
    <dbReference type="NCBI Taxonomy" id="944289"/>
    <lineage>
        <taxon>Eukaryota</taxon>
        <taxon>Fungi</taxon>
        <taxon>Dikarya</taxon>
        <taxon>Basidiomycota</taxon>
        <taxon>Agaricomycotina</taxon>
        <taxon>Agaricomycetes</taxon>
        <taxon>Agaricomycetidae</taxon>
        <taxon>Agaricales</taxon>
        <taxon>Marasmiineae</taxon>
        <taxon>Omphalotaceae</taxon>
        <taxon>Collybiopsis</taxon>
        <taxon>Collybiopsis luxurians</taxon>
    </lineage>
</organism>
<dbReference type="AlphaFoldDB" id="A0A0D0C883"/>
<proteinExistence type="predicted"/>
<gene>
    <name evidence="1" type="ORF">GYMLUDRAFT_63315</name>
</gene>
<dbReference type="InterPro" id="IPR032675">
    <property type="entry name" value="LRR_dom_sf"/>
</dbReference>
<accession>A0A0D0C883</accession>
<dbReference type="HOGENOM" id="CLU_516831_0_0_1"/>
<dbReference type="Proteomes" id="UP000053593">
    <property type="component" value="Unassembled WGS sequence"/>
</dbReference>
<reference evidence="1 2" key="1">
    <citation type="submission" date="2014-04" db="EMBL/GenBank/DDBJ databases">
        <title>Evolutionary Origins and Diversification of the Mycorrhizal Mutualists.</title>
        <authorList>
            <consortium name="DOE Joint Genome Institute"/>
            <consortium name="Mycorrhizal Genomics Consortium"/>
            <person name="Kohler A."/>
            <person name="Kuo A."/>
            <person name="Nagy L.G."/>
            <person name="Floudas D."/>
            <person name="Copeland A."/>
            <person name="Barry K.W."/>
            <person name="Cichocki N."/>
            <person name="Veneault-Fourrey C."/>
            <person name="LaButti K."/>
            <person name="Lindquist E.A."/>
            <person name="Lipzen A."/>
            <person name="Lundell T."/>
            <person name="Morin E."/>
            <person name="Murat C."/>
            <person name="Riley R."/>
            <person name="Ohm R."/>
            <person name="Sun H."/>
            <person name="Tunlid A."/>
            <person name="Henrissat B."/>
            <person name="Grigoriev I.V."/>
            <person name="Hibbett D.S."/>
            <person name="Martin F."/>
        </authorList>
    </citation>
    <scope>NUCLEOTIDE SEQUENCE [LARGE SCALE GENOMIC DNA]</scope>
    <source>
        <strain evidence="1 2">FD-317 M1</strain>
    </source>
</reference>
<keyword evidence="2" id="KW-1185">Reference proteome</keyword>
<dbReference type="EMBL" id="KN834819">
    <property type="protein sequence ID" value="KIK54142.1"/>
    <property type="molecule type" value="Genomic_DNA"/>
</dbReference>
<sequence>MPPLVSGNNTGPLAFELLQRVASESSSIHEIALLSRVCKYFNATFNDHLYKSPSVSALPTLAQSIADRFPLETPHPASFVRNLTVGPKSTSEMVIAALKNIEVSGKPLMGLFISSSTFSLADVMRYPLPEFLGSLHCLRLRTPYPRMPQGRALEIARSLCASSLTVCKLAFNTKTSPGNYLVIVDLLRALVLTNLTYFNLHIPEPSFVDDHEHVLAELLDNPTFRFESLTSLTLLVDIDMISFDKFFRQHLGLTELRFTGSPRLCDVTDLSSNEVLMDLRAFHGGLDDLIALSRRPGCRLQAVTVTDISVSWARNTMHQVLANLPNLRHLAVQDASDNLAGYTTVTLVDMKRSCPDLELIDLILNTQALGRIGLVIELLSPQHLSSFILRLINGFQNLSRAIMRVSAEQLPSVKNAIDGAMEKAIPFFGHIDRQIVFELRVVDTFMPERTSRVIDLAIEPF</sequence>
<evidence type="ECO:0008006" key="3">
    <source>
        <dbReference type="Google" id="ProtNLM"/>
    </source>
</evidence>
<name>A0A0D0C883_9AGAR</name>
<protein>
    <recommendedName>
        <fullName evidence="3">F-box domain-containing protein</fullName>
    </recommendedName>
</protein>